<organism evidence="3 4">
    <name type="scientific">Tsukamurella sputi</name>
    <dbReference type="NCBI Taxonomy" id="2591848"/>
    <lineage>
        <taxon>Bacteria</taxon>
        <taxon>Bacillati</taxon>
        <taxon>Actinomycetota</taxon>
        <taxon>Actinomycetes</taxon>
        <taxon>Mycobacteriales</taxon>
        <taxon>Tsukamurellaceae</taxon>
        <taxon>Tsukamurella</taxon>
    </lineage>
</organism>
<dbReference type="GO" id="GO:0070967">
    <property type="term" value="F:coenzyme F420 binding"/>
    <property type="evidence" value="ECO:0007669"/>
    <property type="project" value="TreeGrafter"/>
</dbReference>
<comment type="caution">
    <text evidence="3">The sequence shown here is derived from an EMBL/GenBank/DDBJ whole genome shotgun (WGS) entry which is preliminary data.</text>
</comment>
<evidence type="ECO:0000313" key="3">
    <source>
        <dbReference type="EMBL" id="TWS24730.1"/>
    </source>
</evidence>
<dbReference type="RefSeq" id="WP_146432079.1">
    <property type="nucleotide sequence ID" value="NZ_VIGV01000002.1"/>
</dbReference>
<accession>A0A5C5RPW8</accession>
<dbReference type="GO" id="GO:0016627">
    <property type="term" value="F:oxidoreductase activity, acting on the CH-CH group of donors"/>
    <property type="evidence" value="ECO:0007669"/>
    <property type="project" value="TreeGrafter"/>
</dbReference>
<proteinExistence type="predicted"/>
<dbReference type="Gene3D" id="2.30.110.10">
    <property type="entry name" value="Electron Transport, Fmn-binding Protein, Chain A"/>
    <property type="match status" value="1"/>
</dbReference>
<dbReference type="InterPro" id="IPR052019">
    <property type="entry name" value="F420H2_bilvrd_red/Heme_oxyg"/>
</dbReference>
<dbReference type="Proteomes" id="UP000319792">
    <property type="component" value="Unassembled WGS sequence"/>
</dbReference>
<dbReference type="OrthoDB" id="4551790at2"/>
<dbReference type="NCBIfam" id="TIGR03618">
    <property type="entry name" value="Rv1155_F420"/>
    <property type="match status" value="1"/>
</dbReference>
<dbReference type="InterPro" id="IPR012349">
    <property type="entry name" value="Split_barrel_FMN-bd"/>
</dbReference>
<dbReference type="AlphaFoldDB" id="A0A5C5RPW8"/>
<evidence type="ECO:0000259" key="2">
    <source>
        <dbReference type="Pfam" id="PF01243"/>
    </source>
</evidence>
<feature type="domain" description="Pyridoxamine 5'-phosphate oxidase N-terminal" evidence="2">
    <location>
        <begin position="12"/>
        <end position="127"/>
    </location>
</feature>
<keyword evidence="1" id="KW-0560">Oxidoreductase</keyword>
<reference evidence="3 4" key="2">
    <citation type="submission" date="2019-08" db="EMBL/GenBank/DDBJ databases">
        <title>Tsukamurella conjunctivitidis sp. nov., Tsukamurella assacharolytica sp. nov. and Tsukamurella sputae sp. nov. isolated from patients with conjunctivitis, bacteraemia (lymphoma) and respiratory infection (sputum) in Hong Kong.</title>
        <authorList>
            <person name="Fok K.M.N."/>
            <person name="Fong J.Y.H."/>
        </authorList>
    </citation>
    <scope>NUCLEOTIDE SEQUENCE [LARGE SCALE GENOMIC DNA]</scope>
    <source>
        <strain evidence="3 4">HKU70</strain>
    </source>
</reference>
<gene>
    <name evidence="3" type="ORF">FK268_05630</name>
</gene>
<sequence>MPNADRPALNPDALAFVTDRHLATLSTLRADGTPHTVAIAFTYDPATGLARVITSGDSQKARNAARGGYAALTQVDGARWLTLEGPARVLTDADSVRDAEARYAVRYKPPRENPKRVVIEIEIARVLGSSTLRS</sequence>
<dbReference type="EMBL" id="VIGV01000002">
    <property type="protein sequence ID" value="TWS24730.1"/>
    <property type="molecule type" value="Genomic_DNA"/>
</dbReference>
<dbReference type="SUPFAM" id="SSF50475">
    <property type="entry name" value="FMN-binding split barrel"/>
    <property type="match status" value="1"/>
</dbReference>
<dbReference type="PANTHER" id="PTHR35176">
    <property type="entry name" value="HEME OXYGENASE HI_0854-RELATED"/>
    <property type="match status" value="1"/>
</dbReference>
<dbReference type="InterPro" id="IPR019920">
    <property type="entry name" value="F420-binding_dom_put"/>
</dbReference>
<dbReference type="Pfam" id="PF01243">
    <property type="entry name" value="PNPOx_N"/>
    <property type="match status" value="1"/>
</dbReference>
<evidence type="ECO:0000313" key="4">
    <source>
        <dbReference type="Proteomes" id="UP000319792"/>
    </source>
</evidence>
<name>A0A5C5RPW8_9ACTN</name>
<keyword evidence="4" id="KW-1185">Reference proteome</keyword>
<protein>
    <submittedName>
        <fullName evidence="3">PPOX class F420-dependent oxidoreductase</fullName>
    </submittedName>
</protein>
<dbReference type="InterPro" id="IPR011576">
    <property type="entry name" value="Pyridox_Oxase_N"/>
</dbReference>
<reference evidence="3 4" key="1">
    <citation type="submission" date="2019-06" db="EMBL/GenBank/DDBJ databases">
        <authorList>
            <person name="Teng J.L.L."/>
            <person name="Lee H.H."/>
            <person name="Lau S.K.P."/>
            <person name="Woo P.C.Y."/>
        </authorList>
    </citation>
    <scope>NUCLEOTIDE SEQUENCE [LARGE SCALE GENOMIC DNA]</scope>
    <source>
        <strain evidence="3 4">HKU70</strain>
    </source>
</reference>
<dbReference type="PANTHER" id="PTHR35176:SF1">
    <property type="entry name" value="F420H(2)-DEPENDENT BILIVERDIN REDUCTASE"/>
    <property type="match status" value="1"/>
</dbReference>
<evidence type="ECO:0000256" key="1">
    <source>
        <dbReference type="ARBA" id="ARBA00023002"/>
    </source>
</evidence>
<dbReference type="GO" id="GO:0005829">
    <property type="term" value="C:cytosol"/>
    <property type="evidence" value="ECO:0007669"/>
    <property type="project" value="TreeGrafter"/>
</dbReference>